<organism evidence="2 3">
    <name type="scientific">Acinetobacter variabilis</name>
    <dbReference type="NCBI Taxonomy" id="70346"/>
    <lineage>
        <taxon>Bacteria</taxon>
        <taxon>Pseudomonadati</taxon>
        <taxon>Pseudomonadota</taxon>
        <taxon>Gammaproteobacteria</taxon>
        <taxon>Moraxellales</taxon>
        <taxon>Moraxellaceae</taxon>
        <taxon>Acinetobacter</taxon>
    </lineage>
</organism>
<comment type="caution">
    <text evidence="2">The sequence shown here is derived from an EMBL/GenBank/DDBJ whole genome shotgun (WGS) entry which is preliminary data.</text>
</comment>
<protein>
    <recommendedName>
        <fullName evidence="1">Insertion element IS402-like domain-containing protein</fullName>
    </recommendedName>
</protein>
<reference evidence="2 3" key="1">
    <citation type="submission" date="2013-02" db="EMBL/GenBank/DDBJ databases">
        <title>The Genome Sequence of Acinetobacter sp. NIPH 2171.</title>
        <authorList>
            <consortium name="The Broad Institute Genome Sequencing Platform"/>
            <consortium name="The Broad Institute Genome Sequencing Center for Infectious Disease"/>
            <person name="Cerqueira G."/>
            <person name="Feldgarden M."/>
            <person name="Courvalin P."/>
            <person name="Perichon B."/>
            <person name="Grillot-Courvalin C."/>
            <person name="Clermont D."/>
            <person name="Rocha E."/>
            <person name="Yoon E.-J."/>
            <person name="Nemec A."/>
            <person name="Walker B."/>
            <person name="Young S.K."/>
            <person name="Zeng Q."/>
            <person name="Gargeya S."/>
            <person name="Fitzgerald M."/>
            <person name="Haas B."/>
            <person name="Abouelleil A."/>
            <person name="Alvarado L."/>
            <person name="Arachchi H.M."/>
            <person name="Berlin A.M."/>
            <person name="Chapman S.B."/>
            <person name="Dewar J."/>
            <person name="Goldberg J."/>
            <person name="Griggs A."/>
            <person name="Gujja S."/>
            <person name="Hansen M."/>
            <person name="Howarth C."/>
            <person name="Imamovic A."/>
            <person name="Larimer J."/>
            <person name="McCowan C."/>
            <person name="Murphy C."/>
            <person name="Neiman D."/>
            <person name="Pearson M."/>
            <person name="Priest M."/>
            <person name="Roberts A."/>
            <person name="Saif S."/>
            <person name="Shea T."/>
            <person name="Sisk P."/>
            <person name="Sykes S."/>
            <person name="Wortman J."/>
            <person name="Nusbaum C."/>
            <person name="Birren B."/>
        </authorList>
    </citation>
    <scope>NUCLEOTIDE SEQUENCE [LARGE SCALE GENOMIC DNA]</scope>
    <source>
        <strain evidence="2 3">NIPH 2171</strain>
    </source>
</reference>
<name>N9ME42_9GAMM</name>
<dbReference type="STRING" id="70346.F897_03069"/>
<evidence type="ECO:0000259" key="1">
    <source>
        <dbReference type="Pfam" id="PF13340"/>
    </source>
</evidence>
<proteinExistence type="predicted"/>
<dbReference type="HOGENOM" id="CLU_145205_0_0_6"/>
<dbReference type="InterPro" id="IPR025161">
    <property type="entry name" value="IS402-like_dom"/>
</dbReference>
<dbReference type="Proteomes" id="UP000013101">
    <property type="component" value="Unassembled WGS sequence"/>
</dbReference>
<dbReference type="EMBL" id="APRS01000017">
    <property type="protein sequence ID" value="ENX06784.1"/>
    <property type="molecule type" value="Genomic_DNA"/>
</dbReference>
<accession>N9ME42</accession>
<sequence length="151" mass="17938">MARTLLTDDIWQKIQDTMRLHGCYCSKNSRNIMEAILWKLRTGATWRDIPQELCPWQTAYNRFNRWASKGLWNKFFLDYEAFWIRNGYSLMEATYACINMQVELGMVSKEQLDNHVVDEQQKYILQPTRMDYRLILKSLGVASTTVKLQNN</sequence>
<dbReference type="InterPro" id="IPR052909">
    <property type="entry name" value="Transposase_6_like"/>
</dbReference>
<evidence type="ECO:0000313" key="2">
    <source>
        <dbReference type="EMBL" id="ENX06784.1"/>
    </source>
</evidence>
<dbReference type="Pfam" id="PF13340">
    <property type="entry name" value="DUF4096"/>
    <property type="match status" value="1"/>
</dbReference>
<gene>
    <name evidence="2" type="ORF">F897_03069</name>
</gene>
<dbReference type="AlphaFoldDB" id="N9ME42"/>
<dbReference type="PANTHER" id="PTHR46637">
    <property type="entry name" value="TIS1421-TRANSPOSASE PROTEIN A"/>
    <property type="match status" value="1"/>
</dbReference>
<dbReference type="PANTHER" id="PTHR46637:SF1">
    <property type="entry name" value="BLL5188 PROTEIN"/>
    <property type="match status" value="1"/>
</dbReference>
<evidence type="ECO:0000313" key="3">
    <source>
        <dbReference type="Proteomes" id="UP000013101"/>
    </source>
</evidence>
<feature type="domain" description="Insertion element IS402-like" evidence="1">
    <location>
        <begin position="6"/>
        <end position="75"/>
    </location>
</feature>